<evidence type="ECO:0000313" key="9">
    <source>
        <dbReference type="Proteomes" id="UP000295680"/>
    </source>
</evidence>
<dbReference type="Gene3D" id="1.10.10.60">
    <property type="entry name" value="Homeodomain-like"/>
    <property type="match status" value="1"/>
</dbReference>
<dbReference type="GO" id="GO:0003700">
    <property type="term" value="F:DNA-binding transcription factor activity"/>
    <property type="evidence" value="ECO:0007669"/>
    <property type="project" value="InterPro"/>
</dbReference>
<name>A0A4R2IKT8_9PSEU</name>
<accession>A0A4R2IKT8</accession>
<comment type="caution">
    <text evidence="8">The sequence shown here is derived from an EMBL/GenBank/DDBJ whole genome shotgun (WGS) entry which is preliminary data.</text>
</comment>
<dbReference type="PROSITE" id="PS01124">
    <property type="entry name" value="HTH_ARAC_FAMILY_2"/>
    <property type="match status" value="1"/>
</dbReference>
<evidence type="ECO:0000256" key="1">
    <source>
        <dbReference type="ARBA" id="ARBA00022491"/>
    </source>
</evidence>
<evidence type="ECO:0000256" key="5">
    <source>
        <dbReference type="ARBA" id="ARBA00074140"/>
    </source>
</evidence>
<evidence type="ECO:0000256" key="4">
    <source>
        <dbReference type="ARBA" id="ARBA00023163"/>
    </source>
</evidence>
<dbReference type="SMART" id="SM00342">
    <property type="entry name" value="HTH_ARAC"/>
    <property type="match status" value="1"/>
</dbReference>
<protein>
    <recommendedName>
        <fullName evidence="5">HTH-type transcriptional regulator RipA</fullName>
    </recommendedName>
    <alternativeName>
        <fullName evidence="6">Repressor of iron proteins A</fullName>
    </alternativeName>
</protein>
<evidence type="ECO:0000256" key="3">
    <source>
        <dbReference type="ARBA" id="ARBA00023125"/>
    </source>
</evidence>
<feature type="domain" description="HTH araC/xylS-type" evidence="7">
    <location>
        <begin position="148"/>
        <end position="245"/>
    </location>
</feature>
<evidence type="ECO:0000313" key="8">
    <source>
        <dbReference type="EMBL" id="TCO45257.1"/>
    </source>
</evidence>
<evidence type="ECO:0000259" key="7">
    <source>
        <dbReference type="PROSITE" id="PS01124"/>
    </source>
</evidence>
<keyword evidence="3 8" id="KW-0238">DNA-binding</keyword>
<dbReference type="Proteomes" id="UP000295680">
    <property type="component" value="Unassembled WGS sequence"/>
</dbReference>
<dbReference type="InterPro" id="IPR009057">
    <property type="entry name" value="Homeodomain-like_sf"/>
</dbReference>
<reference evidence="8 9" key="1">
    <citation type="submission" date="2019-03" db="EMBL/GenBank/DDBJ databases">
        <title>Genomic Encyclopedia of Type Strains, Phase IV (KMG-IV): sequencing the most valuable type-strain genomes for metagenomic binning, comparative biology and taxonomic classification.</title>
        <authorList>
            <person name="Goeker M."/>
        </authorList>
    </citation>
    <scope>NUCLEOTIDE SEQUENCE [LARGE SCALE GENOMIC DNA]</scope>
    <source>
        <strain evidence="8 9">DSM 45934</strain>
    </source>
</reference>
<dbReference type="SUPFAM" id="SSF51182">
    <property type="entry name" value="RmlC-like cupins"/>
    <property type="match status" value="1"/>
</dbReference>
<dbReference type="PANTHER" id="PTHR11019">
    <property type="entry name" value="HTH-TYPE TRANSCRIPTIONAL REGULATOR NIMR"/>
    <property type="match status" value="1"/>
</dbReference>
<dbReference type="SUPFAM" id="SSF46689">
    <property type="entry name" value="Homeodomain-like"/>
    <property type="match status" value="1"/>
</dbReference>
<dbReference type="InterPro" id="IPR013096">
    <property type="entry name" value="Cupin_2"/>
</dbReference>
<gene>
    <name evidence="8" type="ORF">EV192_12121</name>
</gene>
<dbReference type="AlphaFoldDB" id="A0A4R2IKT8"/>
<proteinExistence type="predicted"/>
<dbReference type="PANTHER" id="PTHR11019:SF199">
    <property type="entry name" value="HTH-TYPE TRANSCRIPTIONAL REGULATOR NIMR"/>
    <property type="match status" value="1"/>
</dbReference>
<dbReference type="OrthoDB" id="2039152at2"/>
<dbReference type="RefSeq" id="WP_132126148.1">
    <property type="nucleotide sequence ID" value="NZ_SLWS01000021.1"/>
</dbReference>
<dbReference type="InterPro" id="IPR014710">
    <property type="entry name" value="RmlC-like_jellyroll"/>
</dbReference>
<keyword evidence="9" id="KW-1185">Reference proteome</keyword>
<sequence>MTETSLVELTVTSSRLLPAGAEIPAHRHRGNQIVYASHGVLAVDTDAGSWVAPASSAIWVPAGVLHGHRAYGVTAFHTVALERRANPLRLAEPTVLEVSPLLREVLIAYTASDSDRRRARLRPVLMDELRPSPQPALWLPTPRDSRLAAVCGLLAGNPADQRSLATLARAAGVGQRTLTRLFAEEFGMSFPQWRTQLRLHLALRLLAEGQSVTATGHRCGWSSTSAFVDVFHRHMGYTPGGRAPR</sequence>
<dbReference type="FunFam" id="1.10.10.60:FF:000132">
    <property type="entry name" value="AraC family transcriptional regulator"/>
    <property type="match status" value="1"/>
</dbReference>
<dbReference type="Gene3D" id="2.60.120.10">
    <property type="entry name" value="Jelly Rolls"/>
    <property type="match status" value="1"/>
</dbReference>
<evidence type="ECO:0000256" key="6">
    <source>
        <dbReference type="ARBA" id="ARBA00079449"/>
    </source>
</evidence>
<organism evidence="8 9">
    <name type="scientific">Actinocrispum wychmicini</name>
    <dbReference type="NCBI Taxonomy" id="1213861"/>
    <lineage>
        <taxon>Bacteria</taxon>
        <taxon>Bacillati</taxon>
        <taxon>Actinomycetota</taxon>
        <taxon>Actinomycetes</taxon>
        <taxon>Pseudonocardiales</taxon>
        <taxon>Pseudonocardiaceae</taxon>
        <taxon>Actinocrispum</taxon>
    </lineage>
</organism>
<keyword evidence="4" id="KW-0804">Transcription</keyword>
<dbReference type="InterPro" id="IPR018060">
    <property type="entry name" value="HTH_AraC"/>
</dbReference>
<keyword evidence="1" id="KW-0678">Repressor</keyword>
<dbReference type="EMBL" id="SLWS01000021">
    <property type="protein sequence ID" value="TCO45257.1"/>
    <property type="molecule type" value="Genomic_DNA"/>
</dbReference>
<dbReference type="InterPro" id="IPR011051">
    <property type="entry name" value="RmlC_Cupin_sf"/>
</dbReference>
<dbReference type="Pfam" id="PF12833">
    <property type="entry name" value="HTH_18"/>
    <property type="match status" value="1"/>
</dbReference>
<keyword evidence="2" id="KW-0805">Transcription regulation</keyword>
<dbReference type="CDD" id="cd06124">
    <property type="entry name" value="cupin_NimR-like_N"/>
    <property type="match status" value="1"/>
</dbReference>
<dbReference type="GO" id="GO:0043565">
    <property type="term" value="F:sequence-specific DNA binding"/>
    <property type="evidence" value="ECO:0007669"/>
    <property type="project" value="InterPro"/>
</dbReference>
<evidence type="ECO:0000256" key="2">
    <source>
        <dbReference type="ARBA" id="ARBA00023015"/>
    </source>
</evidence>
<dbReference type="Pfam" id="PF07883">
    <property type="entry name" value="Cupin_2"/>
    <property type="match status" value="1"/>
</dbReference>